<evidence type="ECO:0008006" key="3">
    <source>
        <dbReference type="Google" id="ProtNLM"/>
    </source>
</evidence>
<dbReference type="EMBL" id="RWJN01000004">
    <property type="protein sequence ID" value="TCD71663.1"/>
    <property type="molecule type" value="Genomic_DNA"/>
</dbReference>
<dbReference type="OrthoDB" id="3466517at2759"/>
<keyword evidence="2" id="KW-1185">Reference proteome</keyword>
<dbReference type="Proteomes" id="UP000292702">
    <property type="component" value="Unassembled WGS sequence"/>
</dbReference>
<sequence>MPLASIDEYGVVFDYDDTGAPPGSSDYTTLVITHGVYYNNGIFFRLRPYAAPLNLRLVLLNFRENGKSTRFSDDEVKILAGTDIEPKVAFMKQRVKELAAFFVWYIRKENIPTMKEIDGRKTGGFTWIAWSAASAYGVSFFGFPEVIPENQQQLIEQYMRAYVLFDPTHSVVGGPPRTLDELYNVFLDPSIPAADKSLQGPYWVPKLVGKYSGSAQYAYDSLSIDNIGDLPPLHEFLGKLQTMPDPVRLDLLPPGDTTEPFGVWRSFMPIISIDPPAFYGPAFDRALTQGFNGKESGRSYFPNAKFEYVATMQALPETVYGAYWVKRMVLEYQDRGTRIRQFSLHLIKDAAHGWHWEEPEKFIKFFANITSRKAVRAHWLDSDLFDPESSGTPSHGDYSELRTVATNDLAFVTGELVLVYLKSPVNGSKPYSDINTNIRRNLRREEGIDSNGFQIFKGRLKHTSFDADDEVKAKYYPEGIEMMMKISRTVE</sequence>
<evidence type="ECO:0000313" key="1">
    <source>
        <dbReference type="EMBL" id="TCD71663.1"/>
    </source>
</evidence>
<proteinExistence type="predicted"/>
<name>A0A4R0RVI1_9APHY</name>
<accession>A0A4R0RVI1</accession>
<reference evidence="1 2" key="1">
    <citation type="submission" date="2018-11" db="EMBL/GenBank/DDBJ databases">
        <title>Genome assembly of Steccherinum ochraceum LE-BIN_3174, the white-rot fungus of the Steccherinaceae family (The Residual Polyporoid clade, Polyporales, Basidiomycota).</title>
        <authorList>
            <person name="Fedorova T.V."/>
            <person name="Glazunova O.A."/>
            <person name="Landesman E.O."/>
            <person name="Moiseenko K.V."/>
            <person name="Psurtseva N.V."/>
            <person name="Savinova O.S."/>
            <person name="Shakhova N.V."/>
            <person name="Tyazhelova T.V."/>
            <person name="Vasina D.V."/>
        </authorList>
    </citation>
    <scope>NUCLEOTIDE SEQUENCE [LARGE SCALE GENOMIC DNA]</scope>
    <source>
        <strain evidence="1 2">LE-BIN_3174</strain>
    </source>
</reference>
<dbReference type="SUPFAM" id="SSF53474">
    <property type="entry name" value="alpha/beta-Hydrolases"/>
    <property type="match status" value="1"/>
</dbReference>
<evidence type="ECO:0000313" key="2">
    <source>
        <dbReference type="Proteomes" id="UP000292702"/>
    </source>
</evidence>
<dbReference type="AlphaFoldDB" id="A0A4R0RVI1"/>
<protein>
    <recommendedName>
        <fullName evidence="3">AB hydrolase-1 domain-containing protein</fullName>
    </recommendedName>
</protein>
<comment type="caution">
    <text evidence="1">The sequence shown here is derived from an EMBL/GenBank/DDBJ whole genome shotgun (WGS) entry which is preliminary data.</text>
</comment>
<organism evidence="1 2">
    <name type="scientific">Steccherinum ochraceum</name>
    <dbReference type="NCBI Taxonomy" id="92696"/>
    <lineage>
        <taxon>Eukaryota</taxon>
        <taxon>Fungi</taxon>
        <taxon>Dikarya</taxon>
        <taxon>Basidiomycota</taxon>
        <taxon>Agaricomycotina</taxon>
        <taxon>Agaricomycetes</taxon>
        <taxon>Polyporales</taxon>
        <taxon>Steccherinaceae</taxon>
        <taxon>Steccherinum</taxon>
    </lineage>
</organism>
<gene>
    <name evidence="1" type="ORF">EIP91_007410</name>
</gene>
<dbReference type="InterPro" id="IPR029058">
    <property type="entry name" value="AB_hydrolase_fold"/>
</dbReference>